<accession>A0A162XG42</accession>
<sequence length="175" mass="18670">MQASSRESTVASVPISGSTSWPLQPDVGAVVQEVEWLFAVTRGGRTLLYTLRIKPIQTGATVMQLLRKEFTETIAAKRWFSLCIVTEDAVISRHTAAERPCHAILIKVTTDMASVAMVLAMVIAFCIAAGIATDFLAKDAEIGLAVCTGAEGIFALIQGSLVGVDARSMNSKANR</sequence>
<proteinExistence type="predicted"/>
<dbReference type="Proteomes" id="UP000076837">
    <property type="component" value="Unassembled WGS sequence"/>
</dbReference>
<dbReference type="OrthoDB" id="3783066at2759"/>
<dbReference type="AlphaFoldDB" id="A0A162XG42"/>
<reference evidence="1 2" key="1">
    <citation type="journal article" date="2016" name="Sci. Rep.">
        <title>Draft genome sequencing and secretome analysis of fungal phytopathogen Ascochyta rabiei provides insight into the necrotrophic effector repertoire.</title>
        <authorList>
            <person name="Verma S."/>
            <person name="Gazara R.K."/>
            <person name="Nizam S."/>
            <person name="Parween S."/>
            <person name="Chattopadhyay D."/>
            <person name="Verma P.K."/>
        </authorList>
    </citation>
    <scope>NUCLEOTIDE SEQUENCE [LARGE SCALE GENOMIC DNA]</scope>
    <source>
        <strain evidence="1 2">ArDII</strain>
    </source>
</reference>
<dbReference type="EMBL" id="JYNV01000291">
    <property type="protein sequence ID" value="KZM19530.1"/>
    <property type="molecule type" value="Genomic_DNA"/>
</dbReference>
<evidence type="ECO:0000313" key="2">
    <source>
        <dbReference type="Proteomes" id="UP000076837"/>
    </source>
</evidence>
<evidence type="ECO:0000313" key="1">
    <source>
        <dbReference type="EMBL" id="KZM19530.1"/>
    </source>
</evidence>
<protein>
    <submittedName>
        <fullName evidence="1">Uncharacterized protein</fullName>
    </submittedName>
</protein>
<keyword evidence="2" id="KW-1185">Reference proteome</keyword>
<name>A0A162XG42_DIDRA</name>
<organism evidence="1 2">
    <name type="scientific">Didymella rabiei</name>
    <name type="common">Chickpea ascochyta blight fungus</name>
    <name type="synonym">Mycosphaerella rabiei</name>
    <dbReference type="NCBI Taxonomy" id="5454"/>
    <lineage>
        <taxon>Eukaryota</taxon>
        <taxon>Fungi</taxon>
        <taxon>Dikarya</taxon>
        <taxon>Ascomycota</taxon>
        <taxon>Pezizomycotina</taxon>
        <taxon>Dothideomycetes</taxon>
        <taxon>Pleosporomycetidae</taxon>
        <taxon>Pleosporales</taxon>
        <taxon>Pleosporineae</taxon>
        <taxon>Didymellaceae</taxon>
        <taxon>Ascochyta</taxon>
    </lineage>
</organism>
<comment type="caution">
    <text evidence="1">The sequence shown here is derived from an EMBL/GenBank/DDBJ whole genome shotgun (WGS) entry which is preliminary data.</text>
</comment>
<gene>
    <name evidence="1" type="ORF">ST47_g9364</name>
</gene>